<organism evidence="1 2">
    <name type="scientific">Oceanidesulfovibrio indonesiensis</name>
    <dbReference type="NCBI Taxonomy" id="54767"/>
    <lineage>
        <taxon>Bacteria</taxon>
        <taxon>Pseudomonadati</taxon>
        <taxon>Thermodesulfobacteriota</taxon>
        <taxon>Desulfovibrionia</taxon>
        <taxon>Desulfovibrionales</taxon>
        <taxon>Desulfovibrionaceae</taxon>
        <taxon>Oceanidesulfovibrio</taxon>
    </lineage>
</organism>
<name>A0A7M3MHK5_9BACT</name>
<accession>A0A7M3MHK5</accession>
<sequence length="183" mass="20683">MSTWIQTCSGEQFYPFEPYRNEFRIEDIAHALGNICRFGGHTRAFYSVAQHSVLVSENVLPEYARWGLLHDAAEAFFGDMPTPIKAVLPDYYAAERQTLMLIADHFGVCPDAETALAVKMVDRLVFRDEVFALMTPVHPELTRQMRDMGVGGCGLGLRIEPLPPEQAAALFMDRYRQLWPEAG</sequence>
<dbReference type="Gene3D" id="1.10.3210.10">
    <property type="entry name" value="Hypothetical protein af1432"/>
    <property type="match status" value="1"/>
</dbReference>
<dbReference type="AlphaFoldDB" id="A0A7M3MHK5"/>
<comment type="caution">
    <text evidence="1">The sequence shown here is derived from an EMBL/GenBank/DDBJ whole genome shotgun (WGS) entry which is preliminary data.</text>
</comment>
<dbReference type="RefSeq" id="WP_144301533.1">
    <property type="nucleotide sequence ID" value="NZ_QMIE01000002.1"/>
</dbReference>
<dbReference type="EMBL" id="QMIE01000002">
    <property type="protein sequence ID" value="TVM19174.1"/>
    <property type="molecule type" value="Genomic_DNA"/>
</dbReference>
<evidence type="ECO:0000313" key="1">
    <source>
        <dbReference type="EMBL" id="TVM19174.1"/>
    </source>
</evidence>
<evidence type="ECO:0000313" key="2">
    <source>
        <dbReference type="Proteomes" id="UP000448292"/>
    </source>
</evidence>
<protein>
    <recommendedName>
        <fullName evidence="3">Phosphohydrolase</fullName>
    </recommendedName>
</protein>
<evidence type="ECO:0008006" key="3">
    <source>
        <dbReference type="Google" id="ProtNLM"/>
    </source>
</evidence>
<proteinExistence type="predicted"/>
<dbReference type="OrthoDB" id="1099791at2"/>
<keyword evidence="2" id="KW-1185">Reference proteome</keyword>
<gene>
    <name evidence="1" type="ORF">DPQ33_02105</name>
</gene>
<dbReference type="Proteomes" id="UP000448292">
    <property type="component" value="Unassembled WGS sequence"/>
</dbReference>
<reference evidence="1 2" key="1">
    <citation type="submission" date="2018-06" db="EMBL/GenBank/DDBJ databases">
        <title>Complete genome of Desulfovibrio indonesiensis P37SLT.</title>
        <authorList>
            <person name="Crispim J.S."/>
            <person name="Vidigal P.M.P."/>
            <person name="Silva L.C.F."/>
            <person name="Laguardia C.N."/>
            <person name="Araujo L.C."/>
            <person name="Dias R.S."/>
            <person name="Sousa M.P."/>
            <person name="Paula S.O."/>
            <person name="Silva C."/>
        </authorList>
    </citation>
    <scope>NUCLEOTIDE SEQUENCE [LARGE SCALE GENOMIC DNA]</scope>
    <source>
        <strain evidence="1 2">P37SLT</strain>
    </source>
</reference>
<dbReference type="SUPFAM" id="SSF109604">
    <property type="entry name" value="HD-domain/PDEase-like"/>
    <property type="match status" value="1"/>
</dbReference>